<feature type="region of interest" description="Disordered" evidence="1">
    <location>
        <begin position="355"/>
        <end position="375"/>
    </location>
</feature>
<dbReference type="PANTHER" id="PTHR35179">
    <property type="entry name" value="PROTEIN CBG02620"/>
    <property type="match status" value="1"/>
</dbReference>
<evidence type="ECO:0000256" key="1">
    <source>
        <dbReference type="SAM" id="MobiDB-lite"/>
    </source>
</evidence>
<dbReference type="AlphaFoldDB" id="A0A284SDI9"/>
<evidence type="ECO:0000313" key="3">
    <source>
        <dbReference type="Proteomes" id="UP000219338"/>
    </source>
</evidence>
<evidence type="ECO:0000313" key="2">
    <source>
        <dbReference type="EMBL" id="SJL19072.1"/>
    </source>
</evidence>
<proteinExistence type="predicted"/>
<reference evidence="3" key="1">
    <citation type="journal article" date="2017" name="Nat. Ecol. Evol.">
        <title>Genome expansion and lineage-specific genetic innovations in the forest pathogenic fungi Armillaria.</title>
        <authorList>
            <person name="Sipos G."/>
            <person name="Prasanna A.N."/>
            <person name="Walter M.C."/>
            <person name="O'Connor E."/>
            <person name="Balint B."/>
            <person name="Krizsan K."/>
            <person name="Kiss B."/>
            <person name="Hess J."/>
            <person name="Varga T."/>
            <person name="Slot J."/>
            <person name="Riley R."/>
            <person name="Boka B."/>
            <person name="Rigling D."/>
            <person name="Barry K."/>
            <person name="Lee J."/>
            <person name="Mihaltcheva S."/>
            <person name="LaButti K."/>
            <person name="Lipzen A."/>
            <person name="Waldron R."/>
            <person name="Moloney N.M."/>
            <person name="Sperisen C."/>
            <person name="Kredics L."/>
            <person name="Vagvoelgyi C."/>
            <person name="Patrignani A."/>
            <person name="Fitzpatrick D."/>
            <person name="Nagy I."/>
            <person name="Doyle S."/>
            <person name="Anderson J.B."/>
            <person name="Grigoriev I.V."/>
            <person name="Gueldener U."/>
            <person name="Muensterkoetter M."/>
            <person name="Nagy L.G."/>
        </authorList>
    </citation>
    <scope>NUCLEOTIDE SEQUENCE [LARGE SCALE GENOMIC DNA]</scope>
    <source>
        <strain evidence="3">C18/9</strain>
    </source>
</reference>
<dbReference type="EMBL" id="FUEG01000097">
    <property type="protein sequence ID" value="SJL19072.1"/>
    <property type="molecule type" value="Genomic_DNA"/>
</dbReference>
<accession>A0A284SDI9</accession>
<dbReference type="PANTHER" id="PTHR35179:SF2">
    <property type="entry name" value="START DOMAIN-CONTAINING PROTEIN"/>
    <property type="match status" value="1"/>
</dbReference>
<keyword evidence="3" id="KW-1185">Reference proteome</keyword>
<dbReference type="STRING" id="47428.A0A284SDI9"/>
<gene>
    <name evidence="2" type="ORF">ARMOST_22679</name>
</gene>
<dbReference type="Proteomes" id="UP000219338">
    <property type="component" value="Unassembled WGS sequence"/>
</dbReference>
<feature type="compositionally biased region" description="Low complexity" evidence="1">
    <location>
        <begin position="362"/>
        <end position="373"/>
    </location>
</feature>
<sequence>MSIQCNELIFCYLGVYPNSNFKPPVAFKGLFLVHPQLTHSYDESSIQRTFALWAPSSPLPSDKNIFEGLDTKCIQMLTVPSLDTADAAVDIKDVEYIGSYNWIKDPNSASDVLDPSPTILVPGSPPEWQNKAVPYSVPADNGTFFSDQNGFQMPSAILLPLMVAVETVAADKQEPAFDWSSVDFVTDRNCLRKLLRWIGGGNNEKSLKEFRIDMQLSGKKTVLLNRWDKRYREQASGYTYGYSFENHTTKPANGCESSTGHHRIITYDLGSFKMVVRFEVDACMPTKPSRTTKRVPVASSSSSPTTVDVLSDLLSGVKIGPPTTSVIAVTPSRSLTVKSCGSYVPQSAILELTTVSERRRPSSTGTSSIPNSSSRKRLVTSLASTIWDDGTAQFEEVGEGLEDHSGTGCEEGKAGGCLPEEYLAKFEPKE</sequence>
<organism evidence="2 3">
    <name type="scientific">Armillaria ostoyae</name>
    <name type="common">Armillaria root rot fungus</name>
    <dbReference type="NCBI Taxonomy" id="47428"/>
    <lineage>
        <taxon>Eukaryota</taxon>
        <taxon>Fungi</taxon>
        <taxon>Dikarya</taxon>
        <taxon>Basidiomycota</taxon>
        <taxon>Agaricomycotina</taxon>
        <taxon>Agaricomycetes</taxon>
        <taxon>Agaricomycetidae</taxon>
        <taxon>Agaricales</taxon>
        <taxon>Marasmiineae</taxon>
        <taxon>Physalacriaceae</taxon>
        <taxon>Armillaria</taxon>
    </lineage>
</organism>
<name>A0A284SDI9_ARMOS</name>
<protein>
    <submittedName>
        <fullName evidence="2">Uncharacterized protein</fullName>
    </submittedName>
</protein>
<dbReference type="OrthoDB" id="420564at2759"/>